<dbReference type="OrthoDB" id="276063at2759"/>
<dbReference type="PANTHER" id="PTHR10458:SF2">
    <property type="entry name" value="PEPTIDE DEFORMYLASE, MITOCHONDRIAL"/>
    <property type="match status" value="1"/>
</dbReference>
<organism evidence="8 9">
    <name type="scientific">Hyalella azteca</name>
    <name type="common">Amphipod</name>
    <dbReference type="NCBI Taxonomy" id="294128"/>
    <lineage>
        <taxon>Eukaryota</taxon>
        <taxon>Metazoa</taxon>
        <taxon>Ecdysozoa</taxon>
        <taxon>Arthropoda</taxon>
        <taxon>Crustacea</taxon>
        <taxon>Multicrustacea</taxon>
        <taxon>Malacostraca</taxon>
        <taxon>Eumalacostraca</taxon>
        <taxon>Peracarida</taxon>
        <taxon>Amphipoda</taxon>
        <taxon>Senticaudata</taxon>
        <taxon>Talitrida</taxon>
        <taxon>Talitroidea</taxon>
        <taxon>Hyalellidae</taxon>
        <taxon>Hyalella</taxon>
    </lineage>
</organism>
<comment type="function">
    <text evidence="5 7">Removes the formyl group from the N-terminal Met of newly synthesized proteins.</text>
</comment>
<dbReference type="InterPro" id="IPR023635">
    <property type="entry name" value="Peptide_deformylase"/>
</dbReference>
<dbReference type="HAMAP" id="MF_00163">
    <property type="entry name" value="Pep_deformylase"/>
    <property type="match status" value="1"/>
</dbReference>
<dbReference type="SUPFAM" id="SSF56420">
    <property type="entry name" value="Peptide deformylase"/>
    <property type="match status" value="1"/>
</dbReference>
<dbReference type="KEGG" id="hazt:108666309"/>
<keyword evidence="4 7" id="KW-0648">Protein biosynthesis</keyword>
<dbReference type="CDD" id="cd00487">
    <property type="entry name" value="Pep_deformylase"/>
    <property type="match status" value="1"/>
</dbReference>
<dbReference type="GO" id="GO:0005739">
    <property type="term" value="C:mitochondrion"/>
    <property type="evidence" value="ECO:0007669"/>
    <property type="project" value="UniProtKB-ARBA"/>
</dbReference>
<gene>
    <name evidence="9" type="primary">LOC108666309</name>
</gene>
<dbReference type="NCBIfam" id="NF001159">
    <property type="entry name" value="PRK00150.1-3"/>
    <property type="match status" value="1"/>
</dbReference>
<keyword evidence="8" id="KW-1185">Reference proteome</keyword>
<reference evidence="9" key="1">
    <citation type="submission" date="2025-08" db="UniProtKB">
        <authorList>
            <consortium name="RefSeq"/>
        </authorList>
    </citation>
    <scope>IDENTIFICATION</scope>
    <source>
        <tissue evidence="9">Whole organism</tissue>
    </source>
</reference>
<dbReference type="Pfam" id="PF01327">
    <property type="entry name" value="Pep_deformylase"/>
    <property type="match status" value="1"/>
</dbReference>
<dbReference type="RefSeq" id="XP_018008643.1">
    <property type="nucleotide sequence ID" value="XM_018153154.2"/>
</dbReference>
<dbReference type="AlphaFoldDB" id="A0A8B7N5R1"/>
<proteinExistence type="inferred from homology"/>
<evidence type="ECO:0000256" key="6">
    <source>
        <dbReference type="ARBA" id="ARBA00048875"/>
    </source>
</evidence>
<evidence type="ECO:0000256" key="1">
    <source>
        <dbReference type="ARBA" id="ARBA00010759"/>
    </source>
</evidence>
<name>A0A8B7N5R1_HYAAZ</name>
<dbReference type="GO" id="GO:0006412">
    <property type="term" value="P:translation"/>
    <property type="evidence" value="ECO:0007669"/>
    <property type="project" value="UniProtKB-KW"/>
</dbReference>
<dbReference type="PANTHER" id="PTHR10458">
    <property type="entry name" value="PEPTIDE DEFORMYLASE"/>
    <property type="match status" value="1"/>
</dbReference>
<dbReference type="PIRSF" id="PIRSF004749">
    <property type="entry name" value="Pep_def"/>
    <property type="match status" value="1"/>
</dbReference>
<dbReference type="GeneID" id="108666309"/>
<evidence type="ECO:0000256" key="4">
    <source>
        <dbReference type="ARBA" id="ARBA00022917"/>
    </source>
</evidence>
<evidence type="ECO:0000256" key="5">
    <source>
        <dbReference type="ARBA" id="ARBA00037114"/>
    </source>
</evidence>
<keyword evidence="3 7" id="KW-0378">Hydrolase</keyword>
<comment type="similarity">
    <text evidence="1 7">Belongs to the polypeptide deformylase family.</text>
</comment>
<dbReference type="GO" id="GO:0042586">
    <property type="term" value="F:peptide deformylase activity"/>
    <property type="evidence" value="ECO:0007669"/>
    <property type="project" value="UniProtKB-EC"/>
</dbReference>
<evidence type="ECO:0000256" key="3">
    <source>
        <dbReference type="ARBA" id="ARBA00022801"/>
    </source>
</evidence>
<dbReference type="FunFam" id="3.90.45.10:FF:000003">
    <property type="entry name" value="Peptide deformylase"/>
    <property type="match status" value="1"/>
</dbReference>
<evidence type="ECO:0000313" key="9">
    <source>
        <dbReference type="RefSeq" id="XP_018008643.1"/>
    </source>
</evidence>
<dbReference type="EC" id="3.5.1.88" evidence="7"/>
<dbReference type="OMA" id="ILYPMRI"/>
<dbReference type="Gene3D" id="3.90.45.10">
    <property type="entry name" value="Peptide deformylase"/>
    <property type="match status" value="1"/>
</dbReference>
<accession>A0A8B7N5R1</accession>
<dbReference type="InterPro" id="IPR036821">
    <property type="entry name" value="Peptide_deformylase_sf"/>
</dbReference>
<evidence type="ECO:0000256" key="2">
    <source>
        <dbReference type="ARBA" id="ARBA00022723"/>
    </source>
</evidence>
<sequence>MTIPLYRRFALGLKRILKLQKAGPPFSHVCQVGDPVLRSKSAEIPVEDIRDPFIVHVISCMKKVMRDYHIVGLSACQIGLPLRIIAVQLPKNREQDAVFDTLPVSALTPTVIINPTLRITGPEKLLRSEQCASIKGFSGVVARYAAVTVAGYGERGQEVRVEGSGLLARVLQHEMDHIDGKLYIDSMDTRTFHNDGWHTINQHHGAVSIHYLPEERK</sequence>
<protein>
    <recommendedName>
        <fullName evidence="7">Peptide deformylase</fullName>
        <ecNumber evidence="7">3.5.1.88</ecNumber>
    </recommendedName>
</protein>
<evidence type="ECO:0000313" key="8">
    <source>
        <dbReference type="Proteomes" id="UP000694843"/>
    </source>
</evidence>
<dbReference type="GO" id="GO:0046872">
    <property type="term" value="F:metal ion binding"/>
    <property type="evidence" value="ECO:0007669"/>
    <property type="project" value="UniProtKB-KW"/>
</dbReference>
<keyword evidence="2 7" id="KW-0479">Metal-binding</keyword>
<comment type="catalytic activity">
    <reaction evidence="6 7">
        <text>N-terminal N-formyl-L-methionyl-[peptide] + H2O = N-terminal L-methionyl-[peptide] + formate</text>
        <dbReference type="Rhea" id="RHEA:24420"/>
        <dbReference type="Rhea" id="RHEA-COMP:10639"/>
        <dbReference type="Rhea" id="RHEA-COMP:10640"/>
        <dbReference type="ChEBI" id="CHEBI:15377"/>
        <dbReference type="ChEBI" id="CHEBI:15740"/>
        <dbReference type="ChEBI" id="CHEBI:49298"/>
        <dbReference type="ChEBI" id="CHEBI:64731"/>
        <dbReference type="EC" id="3.5.1.88"/>
    </reaction>
</comment>
<dbReference type="PRINTS" id="PR01576">
    <property type="entry name" value="PDEFORMYLASE"/>
</dbReference>
<evidence type="ECO:0000256" key="7">
    <source>
        <dbReference type="RuleBase" id="RU362111"/>
    </source>
</evidence>
<dbReference type="Proteomes" id="UP000694843">
    <property type="component" value="Unplaced"/>
</dbReference>